<dbReference type="PROSITE" id="PS51257">
    <property type="entry name" value="PROKAR_LIPOPROTEIN"/>
    <property type="match status" value="1"/>
</dbReference>
<protein>
    <submittedName>
        <fullName evidence="3">DUF4333 domain-containing protein</fullName>
    </submittedName>
</protein>
<dbReference type="Proteomes" id="UP000707731">
    <property type="component" value="Unassembled WGS sequence"/>
</dbReference>
<gene>
    <name evidence="3" type="ORF">IU449_08315</name>
</gene>
<feature type="domain" description="DUF4333" evidence="2">
    <location>
        <begin position="16"/>
        <end position="90"/>
    </location>
</feature>
<keyword evidence="4" id="KW-1185">Reference proteome</keyword>
<reference evidence="3 4" key="1">
    <citation type="submission" date="2020-10" db="EMBL/GenBank/DDBJ databases">
        <title>Identification of Nocardia species via Next-generation sequencing and recognition of intraspecies genetic diversity.</title>
        <authorList>
            <person name="Li P."/>
            <person name="Li P."/>
            <person name="Lu B."/>
        </authorList>
    </citation>
    <scope>NUCLEOTIDE SEQUENCE [LARGE SCALE GENOMIC DNA]</scope>
    <source>
        <strain evidence="3 4">BJ06-0143</strain>
    </source>
</reference>
<comment type="caution">
    <text evidence="3">The sequence shown here is derived from an EMBL/GenBank/DDBJ whole genome shotgun (WGS) entry which is preliminary data.</text>
</comment>
<organism evidence="3 4">
    <name type="scientific">Nocardia higoensis</name>
    <dbReference type="NCBI Taxonomy" id="228599"/>
    <lineage>
        <taxon>Bacteria</taxon>
        <taxon>Bacillati</taxon>
        <taxon>Actinomycetota</taxon>
        <taxon>Actinomycetes</taxon>
        <taxon>Mycobacteriales</taxon>
        <taxon>Nocardiaceae</taxon>
        <taxon>Nocardia</taxon>
    </lineage>
</organism>
<evidence type="ECO:0000313" key="4">
    <source>
        <dbReference type="Proteomes" id="UP000707731"/>
    </source>
</evidence>
<dbReference type="EMBL" id="JADLQN010000001">
    <property type="protein sequence ID" value="MBF6354541.1"/>
    <property type="molecule type" value="Genomic_DNA"/>
</dbReference>
<evidence type="ECO:0000259" key="2">
    <source>
        <dbReference type="Pfam" id="PF14230"/>
    </source>
</evidence>
<evidence type="ECO:0000256" key="1">
    <source>
        <dbReference type="SAM" id="SignalP"/>
    </source>
</evidence>
<feature type="signal peptide" evidence="1">
    <location>
        <begin position="1"/>
        <end position="23"/>
    </location>
</feature>
<evidence type="ECO:0000313" key="3">
    <source>
        <dbReference type="EMBL" id="MBF6354541.1"/>
    </source>
</evidence>
<dbReference type="InterPro" id="IPR025637">
    <property type="entry name" value="DUF4333"/>
</dbReference>
<proteinExistence type="predicted"/>
<dbReference type="Pfam" id="PF14230">
    <property type="entry name" value="DUF4333"/>
    <property type="match status" value="1"/>
</dbReference>
<name>A0ABS0D7U6_9NOCA</name>
<accession>A0ABS0D7U6</accession>
<feature type="chain" id="PRO_5045951652" evidence="1">
    <location>
        <begin position="24"/>
        <end position="102"/>
    </location>
</feature>
<sequence>MNARRLAGLIALACLTTAGCVVSIGSSTPTVEEADLERSVTRTLADQLGQVDNVDCPDDLSGEVGATLECSMTADGVNRTMTVTVTSVEGETVNYDIEVDAA</sequence>
<keyword evidence="1" id="KW-0732">Signal</keyword>
<dbReference type="RefSeq" id="WP_195001294.1">
    <property type="nucleotide sequence ID" value="NZ_JADLQN010000001.1"/>
</dbReference>